<dbReference type="EMBL" id="JAVIJP010000005">
    <property type="protein sequence ID" value="KAL3654173.1"/>
    <property type="molecule type" value="Genomic_DNA"/>
</dbReference>
<comment type="caution">
    <text evidence="1">The sequence shown here is derived from an EMBL/GenBank/DDBJ whole genome shotgun (WGS) entry which is preliminary data.</text>
</comment>
<dbReference type="AlphaFoldDB" id="A0ABD3EIE1"/>
<proteinExistence type="predicted"/>
<reference evidence="2" key="1">
    <citation type="journal article" date="2024" name="IScience">
        <title>Strigolactones Initiate the Formation of Haustorium-like Structures in Castilleja.</title>
        <authorList>
            <person name="Buerger M."/>
            <person name="Peterson D."/>
            <person name="Chory J."/>
        </authorList>
    </citation>
    <scope>NUCLEOTIDE SEQUENCE [LARGE SCALE GENOMIC DNA]</scope>
</reference>
<evidence type="ECO:0000313" key="1">
    <source>
        <dbReference type="EMBL" id="KAL3654173.1"/>
    </source>
</evidence>
<keyword evidence="2" id="KW-1185">Reference proteome</keyword>
<protein>
    <submittedName>
        <fullName evidence="1">Uncharacterized protein</fullName>
    </submittedName>
</protein>
<name>A0ABD3EIE1_9LAMI</name>
<evidence type="ECO:0000313" key="2">
    <source>
        <dbReference type="Proteomes" id="UP001632038"/>
    </source>
</evidence>
<gene>
    <name evidence="1" type="ORF">CASFOL_003854</name>
</gene>
<sequence>MDIRSLDDFSENCGLAPSDREFRKSIRDLEVSLQSHDEYFDYYINILNKMKDSDKQRSIASQLVKSPLNYLLIADPVSEEVKDNIHQLMLQVTENMPLNLSNLLNEKLAARFGSSYGQFVSRLHSNILLKVLMRCVQEGWGISDNGMAEIDPLWQLMMITENNNITESDLVKMMIREFKLGYSNMWGSSVEDIIVELVEKMAKGFAEVAPVEDAMAVGFNGISFAR</sequence>
<dbReference type="Proteomes" id="UP001632038">
    <property type="component" value="Unassembled WGS sequence"/>
</dbReference>
<accession>A0ABD3EIE1</accession>
<organism evidence="1 2">
    <name type="scientific">Castilleja foliolosa</name>
    <dbReference type="NCBI Taxonomy" id="1961234"/>
    <lineage>
        <taxon>Eukaryota</taxon>
        <taxon>Viridiplantae</taxon>
        <taxon>Streptophyta</taxon>
        <taxon>Embryophyta</taxon>
        <taxon>Tracheophyta</taxon>
        <taxon>Spermatophyta</taxon>
        <taxon>Magnoliopsida</taxon>
        <taxon>eudicotyledons</taxon>
        <taxon>Gunneridae</taxon>
        <taxon>Pentapetalae</taxon>
        <taxon>asterids</taxon>
        <taxon>lamiids</taxon>
        <taxon>Lamiales</taxon>
        <taxon>Orobanchaceae</taxon>
        <taxon>Pedicularideae</taxon>
        <taxon>Castillejinae</taxon>
        <taxon>Castilleja</taxon>
    </lineage>
</organism>